<feature type="compositionally biased region" description="Basic and acidic residues" evidence="5">
    <location>
        <begin position="382"/>
        <end position="404"/>
    </location>
</feature>
<evidence type="ECO:0008006" key="7">
    <source>
        <dbReference type="Google" id="ProtNLM"/>
    </source>
</evidence>
<gene>
    <name evidence="6" type="ORF">ls5930a1_00108</name>
</gene>
<dbReference type="GO" id="GO:0016020">
    <property type="term" value="C:membrane"/>
    <property type="evidence" value="ECO:0007669"/>
    <property type="project" value="UniProtKB-SubCell"/>
</dbReference>
<keyword evidence="2" id="KW-0812">Transmembrane</keyword>
<protein>
    <recommendedName>
        <fullName evidence="7">DUF1682 domain-containing protein</fullName>
    </recommendedName>
</protein>
<proteinExistence type="predicted"/>
<evidence type="ECO:0000313" key="6">
    <source>
        <dbReference type="EMBL" id="CRX79061.1"/>
    </source>
</evidence>
<feature type="non-terminal residue" evidence="6">
    <location>
        <position position="1"/>
    </location>
</feature>
<dbReference type="GO" id="GO:0005783">
    <property type="term" value="C:endoplasmic reticulum"/>
    <property type="evidence" value="ECO:0007669"/>
    <property type="project" value="InterPro"/>
</dbReference>
<evidence type="ECO:0000256" key="4">
    <source>
        <dbReference type="ARBA" id="ARBA00023136"/>
    </source>
</evidence>
<name>A0A0H5FSX0_9BASI</name>
<dbReference type="GO" id="GO:0005509">
    <property type="term" value="F:calcium ion binding"/>
    <property type="evidence" value="ECO:0007669"/>
    <property type="project" value="InterPro"/>
</dbReference>
<feature type="region of interest" description="Disordered" evidence="5">
    <location>
        <begin position="379"/>
        <end position="404"/>
    </location>
</feature>
<keyword evidence="4" id="KW-0472">Membrane</keyword>
<dbReference type="EMBL" id="LN868507">
    <property type="protein sequence ID" value="CRX79061.1"/>
    <property type="molecule type" value="Genomic_DNA"/>
</dbReference>
<accession>A0A0H5FSX0</accession>
<evidence type="ECO:0000256" key="1">
    <source>
        <dbReference type="ARBA" id="ARBA00004167"/>
    </source>
</evidence>
<keyword evidence="3" id="KW-1133">Transmembrane helix</keyword>
<dbReference type="InterPro" id="IPR012879">
    <property type="entry name" value="CCDC47"/>
</dbReference>
<comment type="subcellular location">
    <subcellularLocation>
        <location evidence="1">Membrane</location>
        <topology evidence="1">Single-pass membrane protein</topology>
    </subcellularLocation>
</comment>
<sequence length="436" mass="47412">MRTRTAALVGADLAPALACSIRTSPTVTTAATPVESYAPPPVPAATFDEPIPFREVLTDSPSAPPPLPTNDGSTTYKLGAFTIRPSDFIMEAYCIAAIALYTVISFLGGRANKSHASAWMDANVPTLQDEFAGVGMGDVGKVFAQDGGDEFLTYATGRRGVVSAWTTVQTKSRHDIFTRLYHAVRGLMDQTYVSGEDRITIDMQLKAPQGTPGAKFCFAVADLKVLRLLRDSRWDLTTFTTTSETAPNVDSSLIVMSENGEVTKAMLQPETGLLQAAGKGADLTWFESLVITDGPAKQPNESNPTLPSGSFHLILTLGLPPKHRVGETAAWISLACNIADVLYSRPKLLPDVQIPKLKKRRTDALSVFTKALEASKKLSAQEQKEELAAKKAKAEKEREEAKLKGMSKAERVKYLAKQEELRKKEAMKKLRVRAKQ</sequence>
<evidence type="ECO:0000256" key="5">
    <source>
        <dbReference type="SAM" id="MobiDB-lite"/>
    </source>
</evidence>
<organism evidence="6">
    <name type="scientific">Leucosporidium scottii</name>
    <dbReference type="NCBI Taxonomy" id="5278"/>
    <lineage>
        <taxon>Eukaryota</taxon>
        <taxon>Fungi</taxon>
        <taxon>Dikarya</taxon>
        <taxon>Basidiomycota</taxon>
        <taxon>Pucciniomycotina</taxon>
        <taxon>Microbotryomycetes</taxon>
        <taxon>Leucosporidiales</taxon>
        <taxon>Leucosporidium</taxon>
    </lineage>
</organism>
<dbReference type="Pfam" id="PF07946">
    <property type="entry name" value="CCDC47"/>
    <property type="match status" value="1"/>
</dbReference>
<dbReference type="PANTHER" id="PTHR12883:SF0">
    <property type="entry name" value="PAT COMPLEX SUBUNIT CCDC47"/>
    <property type="match status" value="1"/>
</dbReference>
<dbReference type="AlphaFoldDB" id="A0A0H5FSX0"/>
<evidence type="ECO:0000256" key="2">
    <source>
        <dbReference type="ARBA" id="ARBA00022692"/>
    </source>
</evidence>
<dbReference type="PANTHER" id="PTHR12883">
    <property type="entry name" value="ADIPOCYTE-SPECIFIC PROTEIN 4-RELATED"/>
    <property type="match status" value="1"/>
</dbReference>
<reference evidence="6" key="1">
    <citation type="submission" date="2015-06" db="EMBL/GenBank/DDBJ databases">
        <title>Genetic Architecture Underlying Mating-Type Determination in the Yeast Leucosporidium scottii and the Evolution of Mating Systems in Basidiomycetes.</title>
        <authorList>
            <person name="Maia T.M."/>
            <person name="Lopes S."/>
            <person name="Almeida J.M.G.C.F."/>
            <person name="Rosa L.H."/>
            <person name="Sampaio J.P."/>
            <person name="Goncalves P."/>
            <person name="Coelho M.A."/>
        </authorList>
    </citation>
    <scope>NUCLEOTIDE SEQUENCE</scope>
</reference>
<dbReference type="GO" id="GO:0032469">
    <property type="term" value="P:endoplasmic reticulum calcium ion homeostasis"/>
    <property type="evidence" value="ECO:0007669"/>
    <property type="project" value="InterPro"/>
</dbReference>
<evidence type="ECO:0000256" key="3">
    <source>
        <dbReference type="ARBA" id="ARBA00022989"/>
    </source>
</evidence>